<dbReference type="STRING" id="662367.SAMN05216167_14710"/>
<protein>
    <recommendedName>
        <fullName evidence="3">GNAT family N-acetyltransferase</fullName>
    </recommendedName>
</protein>
<reference evidence="1 2" key="1">
    <citation type="submission" date="2016-10" db="EMBL/GenBank/DDBJ databases">
        <authorList>
            <person name="de Groot N.N."/>
        </authorList>
    </citation>
    <scope>NUCLEOTIDE SEQUENCE [LARGE SCALE GENOMIC DNA]</scope>
    <source>
        <strain evidence="1 2">DSM 26130</strain>
    </source>
</reference>
<gene>
    <name evidence="1" type="ORF">SAMN05216167_14710</name>
</gene>
<accession>A0A1I2HQW8</accession>
<name>A0A1I2HQW8_9BACT</name>
<dbReference type="RefSeq" id="WP_093835101.1">
    <property type="nucleotide sequence ID" value="NZ_FOLQ01000047.1"/>
</dbReference>
<evidence type="ECO:0008006" key="3">
    <source>
        <dbReference type="Google" id="ProtNLM"/>
    </source>
</evidence>
<evidence type="ECO:0000313" key="2">
    <source>
        <dbReference type="Proteomes" id="UP000198598"/>
    </source>
</evidence>
<proteinExistence type="predicted"/>
<keyword evidence="2" id="KW-1185">Reference proteome</keyword>
<dbReference type="AlphaFoldDB" id="A0A1I2HQW8"/>
<dbReference type="OrthoDB" id="956078at2"/>
<dbReference type="EMBL" id="FOLQ01000047">
    <property type="protein sequence ID" value="SFF32239.1"/>
    <property type="molecule type" value="Genomic_DNA"/>
</dbReference>
<sequence>MDELELPTDPSSFVFKGILRIETGERMATHFVLLTDKSSRQIKKTSWVFDWQRELKQTDRHVYKLVMLSEPDTIQGLISLSFEAGYIFVQLIENAAFNRGEGKVFDGVVGNLLTFACLLSVNSGFEGFVAFDSKSELIRYYQQNYGAIRIGGIRMAIDEHAAHHLINKYYKA</sequence>
<dbReference type="Proteomes" id="UP000198598">
    <property type="component" value="Unassembled WGS sequence"/>
</dbReference>
<evidence type="ECO:0000313" key="1">
    <source>
        <dbReference type="EMBL" id="SFF32239.1"/>
    </source>
</evidence>
<organism evidence="1 2">
    <name type="scientific">Spirosoma endophyticum</name>
    <dbReference type="NCBI Taxonomy" id="662367"/>
    <lineage>
        <taxon>Bacteria</taxon>
        <taxon>Pseudomonadati</taxon>
        <taxon>Bacteroidota</taxon>
        <taxon>Cytophagia</taxon>
        <taxon>Cytophagales</taxon>
        <taxon>Cytophagaceae</taxon>
        <taxon>Spirosoma</taxon>
    </lineage>
</organism>